<proteinExistence type="predicted"/>
<dbReference type="Proteomes" id="UP000282311">
    <property type="component" value="Unassembled WGS sequence"/>
</dbReference>
<organism evidence="2 3">
    <name type="scientific">Paenibacillus ginsengarvi</name>
    <dbReference type="NCBI Taxonomy" id="400777"/>
    <lineage>
        <taxon>Bacteria</taxon>
        <taxon>Bacillati</taxon>
        <taxon>Bacillota</taxon>
        <taxon>Bacilli</taxon>
        <taxon>Bacillales</taxon>
        <taxon>Paenibacillaceae</taxon>
        <taxon>Paenibacillus</taxon>
    </lineage>
</organism>
<name>A0A3B0CLN3_9BACL</name>
<keyword evidence="3" id="KW-1185">Reference proteome</keyword>
<dbReference type="AlphaFoldDB" id="A0A3B0CLN3"/>
<accession>A0A3B0CLN3</accession>
<evidence type="ECO:0000313" key="2">
    <source>
        <dbReference type="EMBL" id="RKN85648.1"/>
    </source>
</evidence>
<dbReference type="RefSeq" id="WP_120746670.1">
    <property type="nucleotide sequence ID" value="NZ_RBAH01000004.1"/>
</dbReference>
<gene>
    <name evidence="2" type="ORF">D7M11_08200</name>
</gene>
<dbReference type="EMBL" id="RBAH01000004">
    <property type="protein sequence ID" value="RKN85648.1"/>
    <property type="molecule type" value="Genomic_DNA"/>
</dbReference>
<sequence>MVEKRVILDIYDIIQQVAIDSSKTSDFFASKVVDVYTKPLSNTSENPTVPGDTEKTPYDG</sequence>
<reference evidence="2 3" key="1">
    <citation type="journal article" date="2007" name="Int. J. Syst. Evol. Microbiol.">
        <title>Paenibacillus ginsengarvi sp. nov., isolated from soil from ginseng cultivation.</title>
        <authorList>
            <person name="Yoon M.H."/>
            <person name="Ten L.N."/>
            <person name="Im W.T."/>
        </authorList>
    </citation>
    <scope>NUCLEOTIDE SEQUENCE [LARGE SCALE GENOMIC DNA]</scope>
    <source>
        <strain evidence="2 3">KCTC 13059</strain>
    </source>
</reference>
<comment type="caution">
    <text evidence="2">The sequence shown here is derived from an EMBL/GenBank/DDBJ whole genome shotgun (WGS) entry which is preliminary data.</text>
</comment>
<evidence type="ECO:0000256" key="1">
    <source>
        <dbReference type="SAM" id="MobiDB-lite"/>
    </source>
</evidence>
<feature type="region of interest" description="Disordered" evidence="1">
    <location>
        <begin position="39"/>
        <end position="60"/>
    </location>
</feature>
<evidence type="ECO:0000313" key="3">
    <source>
        <dbReference type="Proteomes" id="UP000282311"/>
    </source>
</evidence>
<protein>
    <submittedName>
        <fullName evidence="2">Uncharacterized protein</fullName>
    </submittedName>
</protein>